<organism evidence="2 3">
    <name type="scientific">Eiseniibacteriota bacterium</name>
    <dbReference type="NCBI Taxonomy" id="2212470"/>
    <lineage>
        <taxon>Bacteria</taxon>
        <taxon>Candidatus Eiseniibacteriota</taxon>
    </lineage>
</organism>
<evidence type="ECO:0000313" key="3">
    <source>
        <dbReference type="Proteomes" id="UP000316609"/>
    </source>
</evidence>
<reference evidence="2 3" key="1">
    <citation type="journal article" date="2019" name="Nat. Microbiol.">
        <title>Mediterranean grassland soil C-N compound turnover is dependent on rainfall and depth, and is mediated by genomically divergent microorganisms.</title>
        <authorList>
            <person name="Diamond S."/>
            <person name="Andeer P.F."/>
            <person name="Li Z."/>
            <person name="Crits-Christoph A."/>
            <person name="Burstein D."/>
            <person name="Anantharaman K."/>
            <person name="Lane K.R."/>
            <person name="Thomas B.C."/>
            <person name="Pan C."/>
            <person name="Northen T.R."/>
            <person name="Banfield J.F."/>
        </authorList>
    </citation>
    <scope>NUCLEOTIDE SEQUENCE [LARGE SCALE GENOMIC DNA]</scope>
    <source>
        <strain evidence="2">WS_8</strain>
    </source>
</reference>
<keyword evidence="1" id="KW-0812">Transmembrane</keyword>
<protein>
    <submittedName>
        <fullName evidence="2">Uncharacterized protein</fullName>
    </submittedName>
</protein>
<evidence type="ECO:0000256" key="1">
    <source>
        <dbReference type="SAM" id="Phobius"/>
    </source>
</evidence>
<name>A0A538TP18_UNCEI</name>
<dbReference type="Proteomes" id="UP000316609">
    <property type="component" value="Unassembled WGS sequence"/>
</dbReference>
<gene>
    <name evidence="2" type="ORF">E6K78_07960</name>
</gene>
<proteinExistence type="predicted"/>
<keyword evidence="1" id="KW-0472">Membrane</keyword>
<keyword evidence="1" id="KW-1133">Transmembrane helix</keyword>
<comment type="caution">
    <text evidence="2">The sequence shown here is derived from an EMBL/GenBank/DDBJ whole genome shotgun (WGS) entry which is preliminary data.</text>
</comment>
<dbReference type="AlphaFoldDB" id="A0A538TP18"/>
<evidence type="ECO:0000313" key="2">
    <source>
        <dbReference type="EMBL" id="TMQ65338.1"/>
    </source>
</evidence>
<accession>A0A538TP18</accession>
<dbReference type="EMBL" id="VBOY01000072">
    <property type="protein sequence ID" value="TMQ65338.1"/>
    <property type="molecule type" value="Genomic_DNA"/>
</dbReference>
<feature type="transmembrane region" description="Helical" evidence="1">
    <location>
        <begin position="247"/>
        <end position="268"/>
    </location>
</feature>
<sequence>MGFDMQPTFAGAAFAAAAVAGGAPLFSEGLRVLRLARGFAQLAEARLGEGPSGLVRTRGRVALASPQFGPLSGKPCAGFRLEVAIAGHGPTAVIEQRRVFRLTEGGATAQVLGHRGRWSVSVSARREVASKDPLPTGLEALLARSPEARWLRRAGANLVLTERALMAGSECHVVGQMRRGYPLEWPAEIERLKTGTDDVAEVASAGGTGVDRRLDVEPELWIDDGGHLDFLWISDRAPDPRELAPPWIRAVGLVLGPALSLGGLLYLANAVDFLHSVRRI</sequence>